<evidence type="ECO:0000256" key="2">
    <source>
        <dbReference type="ARBA" id="ARBA00034247"/>
    </source>
</evidence>
<feature type="transmembrane region" description="Helical" evidence="4">
    <location>
        <begin position="225"/>
        <end position="245"/>
    </location>
</feature>
<dbReference type="InterPro" id="IPR043128">
    <property type="entry name" value="Rev_trsase/Diguanyl_cyclase"/>
</dbReference>
<dbReference type="Pfam" id="PF07695">
    <property type="entry name" value="7TMR-DISM_7TM"/>
    <property type="match status" value="1"/>
</dbReference>
<dbReference type="InterPro" id="IPR029787">
    <property type="entry name" value="Nucleotide_cyclase"/>
</dbReference>
<keyword evidence="3" id="KW-0175">Coiled coil</keyword>
<evidence type="ECO:0000256" key="5">
    <source>
        <dbReference type="SAM" id="SignalP"/>
    </source>
</evidence>
<feature type="transmembrane region" description="Helical" evidence="4">
    <location>
        <begin position="197"/>
        <end position="218"/>
    </location>
</feature>
<feature type="transmembrane region" description="Helical" evidence="4">
    <location>
        <begin position="376"/>
        <end position="395"/>
    </location>
</feature>
<dbReference type="InterPro" id="IPR011623">
    <property type="entry name" value="7TMR_DISM_rcpt_extracell_dom1"/>
</dbReference>
<feature type="chain" id="PRO_5045683645" description="diguanylate cyclase" evidence="5">
    <location>
        <begin position="25"/>
        <end position="603"/>
    </location>
</feature>
<feature type="domain" description="GGDEF" evidence="6">
    <location>
        <begin position="474"/>
        <end position="603"/>
    </location>
</feature>
<dbReference type="Pfam" id="PF00990">
    <property type="entry name" value="GGDEF"/>
    <property type="match status" value="1"/>
</dbReference>
<keyword evidence="7" id="KW-0548">Nucleotidyltransferase</keyword>
<dbReference type="GO" id="GO:0052621">
    <property type="term" value="F:diguanylate cyclase activity"/>
    <property type="evidence" value="ECO:0007669"/>
    <property type="project" value="UniProtKB-EC"/>
</dbReference>
<evidence type="ECO:0000256" key="4">
    <source>
        <dbReference type="SAM" id="Phobius"/>
    </source>
</evidence>
<dbReference type="Proteomes" id="UP001234343">
    <property type="component" value="Unassembled WGS sequence"/>
</dbReference>
<dbReference type="SUPFAM" id="SSF55073">
    <property type="entry name" value="Nucleotide cyclase"/>
    <property type="match status" value="1"/>
</dbReference>
<keyword evidence="5" id="KW-0732">Signal</keyword>
<dbReference type="PANTHER" id="PTHR45138:SF9">
    <property type="entry name" value="DIGUANYLATE CYCLASE DGCM-RELATED"/>
    <property type="match status" value="1"/>
</dbReference>
<comment type="catalytic activity">
    <reaction evidence="2">
        <text>2 GTP = 3',3'-c-di-GMP + 2 diphosphate</text>
        <dbReference type="Rhea" id="RHEA:24898"/>
        <dbReference type="ChEBI" id="CHEBI:33019"/>
        <dbReference type="ChEBI" id="CHEBI:37565"/>
        <dbReference type="ChEBI" id="CHEBI:58805"/>
        <dbReference type="EC" id="2.7.7.65"/>
    </reaction>
</comment>
<keyword evidence="4" id="KW-0472">Membrane</keyword>
<protein>
    <recommendedName>
        <fullName evidence="1">diguanylate cyclase</fullName>
        <ecNumber evidence="1">2.7.7.65</ecNumber>
    </recommendedName>
</protein>
<feature type="transmembrane region" description="Helical" evidence="4">
    <location>
        <begin position="291"/>
        <end position="308"/>
    </location>
</feature>
<sequence>MYRTCTAILLTLCIVLNLSLSATAVAQYNAPTPILLTDREQGEQRTGHAFIWHDASAQATAQQALDAFYQGQFSSLQSQGSTGLKPGAFWTTFSLRNTTAQDLVYHLEYVDHQLIQLDAYQVTNERDLVQLVSLSMEQSFSTRPVDHPRLVVPVTIPSGQTMQFLWRMNSHEVGYVFPSFRIWTPAALDRAITVETALVGFLFGGFVLMSLFALVAGVATKKGSYYMYAIYAVSKIVVWATILGFTHQYWLMENFEWRYMSLSGAISVLCGFIFARMFLQTKVFTPKLDKVLLLTIANALVLLVSALLHLKLVAIVSITLALLLYPFITVVSWIRWRQGSAEAGIFTLAWTLLVVGLFIQACRDLGFVEHNFVNYYWPPVASFVEMIAIMAALGVQMVRLRDQKREAELAYKNHLEQTQLILEQTVEDRTRELNLQKQIAEREAQTDHLTGIANRRYFFNQLEAQLQASRERQFPVSFLLFDLDDFKQINDRYGHQSGDAALVEFARIIKANLRESDVFGRIGGEEFGLIINQPLDEAHELANRLRQAVSKMIVTTSKSSFALTVSIGLAAFQKNDSVEDLYTRVDKALYKAKSQGRNRVELI</sequence>
<keyword evidence="8" id="KW-1185">Reference proteome</keyword>
<evidence type="ECO:0000256" key="1">
    <source>
        <dbReference type="ARBA" id="ARBA00012528"/>
    </source>
</evidence>
<feature type="coiled-coil region" evidence="3">
    <location>
        <begin position="397"/>
        <end position="443"/>
    </location>
</feature>
<dbReference type="RefSeq" id="WP_289366392.1">
    <property type="nucleotide sequence ID" value="NZ_JAUCBP010000012.1"/>
</dbReference>
<dbReference type="EC" id="2.7.7.65" evidence="1"/>
<dbReference type="PANTHER" id="PTHR45138">
    <property type="entry name" value="REGULATORY COMPONENTS OF SENSORY TRANSDUCTION SYSTEM"/>
    <property type="match status" value="1"/>
</dbReference>
<dbReference type="Pfam" id="PF07696">
    <property type="entry name" value="7TMR-DISMED2"/>
    <property type="match status" value="1"/>
</dbReference>
<dbReference type="SMART" id="SM00267">
    <property type="entry name" value="GGDEF"/>
    <property type="match status" value="1"/>
</dbReference>
<dbReference type="InterPro" id="IPR050469">
    <property type="entry name" value="Diguanylate_Cyclase"/>
</dbReference>
<evidence type="ECO:0000256" key="3">
    <source>
        <dbReference type="SAM" id="Coils"/>
    </source>
</evidence>
<evidence type="ECO:0000313" key="7">
    <source>
        <dbReference type="EMBL" id="MDM7861734.1"/>
    </source>
</evidence>
<organism evidence="7 8">
    <name type="scientific">Alteromonas arenosi</name>
    <dbReference type="NCBI Taxonomy" id="3055817"/>
    <lineage>
        <taxon>Bacteria</taxon>
        <taxon>Pseudomonadati</taxon>
        <taxon>Pseudomonadota</taxon>
        <taxon>Gammaproteobacteria</taxon>
        <taxon>Alteromonadales</taxon>
        <taxon>Alteromonadaceae</taxon>
        <taxon>Alteromonas/Salinimonas group</taxon>
        <taxon>Alteromonas</taxon>
    </lineage>
</organism>
<dbReference type="PROSITE" id="PS50887">
    <property type="entry name" value="GGDEF"/>
    <property type="match status" value="1"/>
</dbReference>
<reference evidence="7 8" key="1">
    <citation type="submission" date="2023-06" db="EMBL/GenBank/DDBJ databases">
        <title>Alteromonas sp. ASW11-36 isolated from intertidal sand.</title>
        <authorList>
            <person name="Li Y."/>
        </authorList>
    </citation>
    <scope>NUCLEOTIDE SEQUENCE [LARGE SCALE GENOMIC DNA]</scope>
    <source>
        <strain evidence="7 8">ASW11-36</strain>
    </source>
</reference>
<dbReference type="Gene3D" id="3.30.70.270">
    <property type="match status" value="1"/>
</dbReference>
<dbReference type="InterPro" id="IPR011622">
    <property type="entry name" value="7TMR_DISM_rcpt_extracell_dom2"/>
</dbReference>
<dbReference type="InterPro" id="IPR000160">
    <property type="entry name" value="GGDEF_dom"/>
</dbReference>
<feature type="signal peptide" evidence="5">
    <location>
        <begin position="1"/>
        <end position="24"/>
    </location>
</feature>
<feature type="transmembrane region" description="Helical" evidence="4">
    <location>
        <begin position="257"/>
        <end position="279"/>
    </location>
</feature>
<gene>
    <name evidence="7" type="ORF">QTP81_14120</name>
</gene>
<feature type="transmembrane region" description="Helical" evidence="4">
    <location>
        <begin position="314"/>
        <end position="336"/>
    </location>
</feature>
<keyword evidence="4" id="KW-1133">Transmembrane helix</keyword>
<evidence type="ECO:0000259" key="6">
    <source>
        <dbReference type="PROSITE" id="PS50887"/>
    </source>
</evidence>
<accession>A0ABT7T1Q5</accession>
<keyword evidence="7" id="KW-0808">Transferase</keyword>
<dbReference type="EMBL" id="JAUCBP010000012">
    <property type="protein sequence ID" value="MDM7861734.1"/>
    <property type="molecule type" value="Genomic_DNA"/>
</dbReference>
<feature type="transmembrane region" description="Helical" evidence="4">
    <location>
        <begin position="343"/>
        <end position="361"/>
    </location>
</feature>
<dbReference type="CDD" id="cd01949">
    <property type="entry name" value="GGDEF"/>
    <property type="match status" value="1"/>
</dbReference>
<comment type="caution">
    <text evidence="7">The sequence shown here is derived from an EMBL/GenBank/DDBJ whole genome shotgun (WGS) entry which is preliminary data.</text>
</comment>
<evidence type="ECO:0000313" key="8">
    <source>
        <dbReference type="Proteomes" id="UP001234343"/>
    </source>
</evidence>
<dbReference type="NCBIfam" id="TIGR00254">
    <property type="entry name" value="GGDEF"/>
    <property type="match status" value="1"/>
</dbReference>
<proteinExistence type="predicted"/>
<keyword evidence="4" id="KW-0812">Transmembrane</keyword>
<dbReference type="Gene3D" id="2.60.40.2380">
    <property type="match status" value="1"/>
</dbReference>
<name>A0ABT7T1Q5_9ALTE</name>